<protein>
    <recommendedName>
        <fullName evidence="3">Gp187</fullName>
    </recommendedName>
</protein>
<dbReference type="RefSeq" id="YP_004322591.1">
    <property type="nucleotide sequence ID" value="NC_015280.1"/>
</dbReference>
<dbReference type="GeneID" id="10327079"/>
<dbReference type="EMBL" id="GU071101">
    <property type="protein sequence ID" value="ADO98790.1"/>
    <property type="molecule type" value="Genomic_DNA"/>
</dbReference>
<dbReference type="Proteomes" id="UP000006530">
    <property type="component" value="Segment"/>
</dbReference>
<evidence type="ECO:0000313" key="1">
    <source>
        <dbReference type="EMBL" id="ADO98790.1"/>
    </source>
</evidence>
<evidence type="ECO:0008006" key="3">
    <source>
        <dbReference type="Google" id="ProtNLM"/>
    </source>
</evidence>
<dbReference type="OrthoDB" id="28413at10239"/>
<accession>E3SMZ7</accession>
<sequence>MTKFLLPIAINIIDKAVDKIPEDLEGKIKEFVIGLLKKAAAKSGNKVDDQLVAALEKALLE</sequence>
<name>E3SMZ7_9CAUD</name>
<evidence type="ECO:0000313" key="2">
    <source>
        <dbReference type="Proteomes" id="UP000006530"/>
    </source>
</evidence>
<gene>
    <name evidence="1" type="ORF">PHM1_166</name>
</gene>
<organism evidence="1 2">
    <name type="scientific">Prochlorococcus phage P-HM1</name>
    <dbReference type="NCBI Taxonomy" id="445700"/>
    <lineage>
        <taxon>Viruses</taxon>
        <taxon>Duplodnaviria</taxon>
        <taxon>Heunggongvirae</taxon>
        <taxon>Uroviricota</taxon>
        <taxon>Caudoviricetes</taxon>
        <taxon>Eurybiavirus</taxon>
        <taxon>Eurybiavirus PHM2</taxon>
    </lineage>
</organism>
<dbReference type="KEGG" id="vg:10327079"/>
<keyword evidence="2" id="KW-1185">Reference proteome</keyword>
<reference evidence="1 2" key="1">
    <citation type="journal article" date="2010" name="Environ. Microbiol.">
        <title>Genomic analysis of oceanic cyanobacterial myoviruses compared with T4-like myoviruses from diverse hosts and environments.</title>
        <authorList>
            <person name="Sullivan M.B."/>
            <person name="Huang K.H."/>
            <person name="Ignacio-Espinoza J.C."/>
            <person name="Berlin A.M."/>
            <person name="Kelly L."/>
            <person name="Weigele P.R."/>
            <person name="DeFrancesco A.S."/>
            <person name="Kern S.E."/>
            <person name="Thompson L.R."/>
            <person name="Young S."/>
            <person name="Yandava C."/>
            <person name="Fu R."/>
            <person name="Krastins B."/>
            <person name="Chase M."/>
            <person name="Sarracino D."/>
            <person name="Osburne M.S."/>
            <person name="Henn M.R."/>
            <person name="Chisholm S.W."/>
        </authorList>
    </citation>
    <scope>NUCLEOTIDE SEQUENCE [LARGE SCALE GENOMIC DNA]</scope>
    <source>
        <strain evidence="1">M4-247</strain>
    </source>
</reference>
<proteinExistence type="predicted"/>